<dbReference type="Pfam" id="PF13910">
    <property type="entry name" value="DUF4209"/>
    <property type="match status" value="1"/>
</dbReference>
<dbReference type="EMBL" id="CP058708">
    <property type="protein sequence ID" value="QLH49339.1"/>
    <property type="molecule type" value="Genomic_DNA"/>
</dbReference>
<feature type="domain" description="DUF7380" evidence="2">
    <location>
        <begin position="7"/>
        <end position="175"/>
    </location>
</feature>
<gene>
    <name evidence="3" type="ORF">HWD57_05735</name>
</gene>
<reference evidence="3 4" key="1">
    <citation type="journal article" date="2019" name="Microbiome">
        <title>Annotated bacterial chromosomes from frame-shift-corrected long-read metagenomic data.</title>
        <authorList>
            <person name="Arumugam K."/>
            <person name="Bagci C."/>
            <person name="Bessarab I."/>
            <person name="Beier S."/>
            <person name="Buchfink B."/>
            <person name="Gorska A."/>
            <person name="Qiu G."/>
            <person name="Huson D.H."/>
            <person name="Williams R.B.H."/>
        </authorList>
    </citation>
    <scope>NUCLEOTIDE SEQUENCE [LARGE SCALE GENOMIC DNA]</scope>
    <source>
        <strain evidence="3">SSA1</strain>
    </source>
</reference>
<dbReference type="Proteomes" id="UP000509684">
    <property type="component" value="Chromosome"/>
</dbReference>
<dbReference type="KEGG" id="acog:HWD57_05735"/>
<evidence type="ECO:0000313" key="4">
    <source>
        <dbReference type="Proteomes" id="UP000509684"/>
    </source>
</evidence>
<accession>A0A7D5SCL3</accession>
<dbReference type="InterPro" id="IPR025209">
    <property type="entry name" value="DUF4209"/>
</dbReference>
<sequence>MERYPEQTISTIESLRNSGWREAITAGDREGYPSMWQSLSCAARIAVENGLLSEGKGLWLLADACSMMLNPSSPNEPFKPFMVMDGRRSSLPIDFQRADVGLFATFADEVDDPWLQARLADLVWLLIEPREPKYALLAIDAYRQLPLDAETWIRGSRECWQRAISLTLMLKRGAGDRLKEIETALVAAFDNSTNEDGYLALWLSDTLASHRLGHDHRQAIAIKLETMARAFDVGGDLHRARDFFDAASRWFQRTGNIAKAAEMTACLAEGWVKEAVARLSSEQASNMVAASFYENAIQTYRKIPRSERNTHRVDERIAELHKHLSEAGAKSLDEMGSITSPPIDISEIVEKAINAVKGKPTLDALAAFANIYRGARAEKIRDFSEKMLREHPLQALFAATHMSRDGRVIAKRPGMGFGDANSEEYKATLWAEMVKHYGMELGLVVQGDIWPALEVLRLEHRLRAEDFIAIANRSPIVPTDRKGLMGRALFAGYDNDFVVALHILVPQIEHMVRWHLKVAGVKTTTLDKDGIENENGLSTLMEAPEVAQIFGEDLSFELKALFCNAFGPNLRNEVAHGLLTDEECQSTYAIYAWWLGVKIVFNTFWNAARKAENPSGES</sequence>
<evidence type="ECO:0000259" key="2">
    <source>
        <dbReference type="Pfam" id="PF24098"/>
    </source>
</evidence>
<dbReference type="AlphaFoldDB" id="A0A7D5SCL3"/>
<dbReference type="InterPro" id="IPR055804">
    <property type="entry name" value="DUF7380"/>
</dbReference>
<protein>
    <submittedName>
        <fullName evidence="3">DUF4209 domain-containing protein</fullName>
    </submittedName>
</protein>
<proteinExistence type="predicted"/>
<name>A0A7D5SCL3_9PROT</name>
<evidence type="ECO:0000313" key="3">
    <source>
        <dbReference type="EMBL" id="QLH49339.1"/>
    </source>
</evidence>
<evidence type="ECO:0000259" key="1">
    <source>
        <dbReference type="Pfam" id="PF13910"/>
    </source>
</evidence>
<feature type="domain" description="DUF4209" evidence="1">
    <location>
        <begin position="508"/>
        <end position="598"/>
    </location>
</feature>
<dbReference type="Pfam" id="PF24098">
    <property type="entry name" value="DUF7380"/>
    <property type="match status" value="1"/>
</dbReference>
<organism evidence="3 4">
    <name type="scientific">Candidatus Accumulibacter cognatus</name>
    <dbReference type="NCBI Taxonomy" id="2954383"/>
    <lineage>
        <taxon>Bacteria</taxon>
        <taxon>Pseudomonadati</taxon>
        <taxon>Pseudomonadota</taxon>
        <taxon>Betaproteobacteria</taxon>
        <taxon>Candidatus Accumulibacter</taxon>
    </lineage>
</organism>